<evidence type="ECO:0008006" key="3">
    <source>
        <dbReference type="Google" id="ProtNLM"/>
    </source>
</evidence>
<name>A0A1I0R1Z4_9FIRM</name>
<dbReference type="OrthoDB" id="1826529at2"/>
<evidence type="ECO:0000313" key="2">
    <source>
        <dbReference type="Proteomes" id="UP000199701"/>
    </source>
</evidence>
<dbReference type="Proteomes" id="UP000199701">
    <property type="component" value="Unassembled WGS sequence"/>
</dbReference>
<gene>
    <name evidence="1" type="ORF">SAMN05421659_11140</name>
</gene>
<dbReference type="STRING" id="99656.SAMN05421659_11140"/>
<keyword evidence="2" id="KW-1185">Reference proteome</keyword>
<reference evidence="1 2" key="1">
    <citation type="submission" date="2016-10" db="EMBL/GenBank/DDBJ databases">
        <authorList>
            <person name="de Groot N.N."/>
        </authorList>
    </citation>
    <scope>NUCLEOTIDE SEQUENCE [LARGE SCALE GENOMIC DNA]</scope>
    <source>
        <strain evidence="1 2">DSM 9179</strain>
    </source>
</reference>
<dbReference type="AlphaFoldDB" id="A0A1I0R1Z4"/>
<organism evidence="1 2">
    <name type="scientific">[Clostridium] fimetarium</name>
    <dbReference type="NCBI Taxonomy" id="99656"/>
    <lineage>
        <taxon>Bacteria</taxon>
        <taxon>Bacillati</taxon>
        <taxon>Bacillota</taxon>
        <taxon>Clostridia</taxon>
        <taxon>Lachnospirales</taxon>
        <taxon>Lachnospiraceae</taxon>
    </lineage>
</organism>
<dbReference type="EMBL" id="FOJI01000011">
    <property type="protein sequence ID" value="SEW34290.1"/>
    <property type="molecule type" value="Genomic_DNA"/>
</dbReference>
<evidence type="ECO:0000313" key="1">
    <source>
        <dbReference type="EMBL" id="SEW34290.1"/>
    </source>
</evidence>
<protein>
    <recommendedName>
        <fullName evidence="3">SGNH/GDSL hydrolase family protein</fullName>
    </recommendedName>
</protein>
<accession>A0A1I0R1Z4</accession>
<dbReference type="RefSeq" id="WP_139197293.1">
    <property type="nucleotide sequence ID" value="NZ_FOJI01000011.1"/>
</dbReference>
<sequence length="342" mass="39757">MRKYKKKLVIILFLALLVIINSILNFILVPSTITRVIMHEIESEHDYKYIFLGTSHGSYGIDSNKVTEVLGSKTMNLCIGGEYLQDSYYLLKRAFETNKPDTIILDMDFEYLLKGPNSSLSGSSIYNLYPFSINKLSYFKDKVLGLDYRAAFFPWMDYRDNFSSALSVVKTKMSADYINYSVNAVKMNANNEYKHNGFLYRERSTHPKIQNHLIWDESNVDQKAVQYFNKIVDLCKSNNTKIIMMTTPVPVEEITYSIDEYEQAYAYVSKLAKANNIEFYNFNLLKESVFQRNIGDYNDYDGHMYGDTAERFSEILGRFLKDVQDGQVTLSDYFYDSIKDLQ</sequence>
<dbReference type="SUPFAM" id="SSF52266">
    <property type="entry name" value="SGNH hydrolase"/>
    <property type="match status" value="1"/>
</dbReference>
<proteinExistence type="predicted"/>